<dbReference type="SUPFAM" id="SSF46689">
    <property type="entry name" value="Homeodomain-like"/>
    <property type="match status" value="1"/>
</dbReference>
<dbReference type="OrthoDB" id="9804019at2"/>
<dbReference type="PANTHER" id="PTHR32071">
    <property type="entry name" value="TRANSCRIPTIONAL REGULATORY PROTEIN"/>
    <property type="match status" value="1"/>
</dbReference>
<dbReference type="InterPro" id="IPR003593">
    <property type="entry name" value="AAA+_ATPase"/>
</dbReference>
<dbReference type="Pfam" id="PF00158">
    <property type="entry name" value="Sigma54_activat"/>
    <property type="match status" value="1"/>
</dbReference>
<keyword evidence="7" id="KW-1185">Reference proteome</keyword>
<proteinExistence type="predicted"/>
<dbReference type="SUPFAM" id="SSF52540">
    <property type="entry name" value="P-loop containing nucleoside triphosphate hydrolases"/>
    <property type="match status" value="1"/>
</dbReference>
<dbReference type="InterPro" id="IPR025662">
    <property type="entry name" value="Sigma_54_int_dom_ATP-bd_1"/>
</dbReference>
<dbReference type="PROSITE" id="PS50045">
    <property type="entry name" value="SIGMA54_INTERACT_4"/>
    <property type="match status" value="1"/>
</dbReference>
<dbReference type="InterPro" id="IPR002197">
    <property type="entry name" value="HTH_Fis"/>
</dbReference>
<dbReference type="PROSITE" id="PS00675">
    <property type="entry name" value="SIGMA54_INTERACT_1"/>
    <property type="match status" value="1"/>
</dbReference>
<evidence type="ECO:0000256" key="2">
    <source>
        <dbReference type="ARBA" id="ARBA00022840"/>
    </source>
</evidence>
<keyword evidence="3" id="KW-0805">Transcription regulation</keyword>
<accession>A0A2U2N6M9</accession>
<dbReference type="Gene3D" id="1.10.8.60">
    <property type="match status" value="1"/>
</dbReference>
<evidence type="ECO:0000256" key="3">
    <source>
        <dbReference type="ARBA" id="ARBA00023015"/>
    </source>
</evidence>
<dbReference type="FunFam" id="3.40.50.300:FF:000006">
    <property type="entry name" value="DNA-binding transcriptional regulator NtrC"/>
    <property type="match status" value="1"/>
</dbReference>
<dbReference type="RefSeq" id="WP_109676256.1">
    <property type="nucleotide sequence ID" value="NZ_CP086615.1"/>
</dbReference>
<dbReference type="Pfam" id="PF20161">
    <property type="entry name" value="VpsR"/>
    <property type="match status" value="1"/>
</dbReference>
<dbReference type="InterPro" id="IPR025944">
    <property type="entry name" value="Sigma_54_int_dom_CS"/>
</dbReference>
<feature type="domain" description="Sigma-54 factor interaction" evidence="5">
    <location>
        <begin position="137"/>
        <end position="366"/>
    </location>
</feature>
<dbReference type="InterPro" id="IPR002078">
    <property type="entry name" value="Sigma_54_int"/>
</dbReference>
<dbReference type="InterPro" id="IPR027417">
    <property type="entry name" value="P-loop_NTPase"/>
</dbReference>
<dbReference type="GO" id="GO:0005524">
    <property type="term" value="F:ATP binding"/>
    <property type="evidence" value="ECO:0007669"/>
    <property type="project" value="UniProtKB-KW"/>
</dbReference>
<organism evidence="6 7">
    <name type="scientific">Sediminicurvatus halobius</name>
    <dbReference type="NCBI Taxonomy" id="2182432"/>
    <lineage>
        <taxon>Bacteria</taxon>
        <taxon>Pseudomonadati</taxon>
        <taxon>Pseudomonadota</taxon>
        <taxon>Gammaproteobacteria</taxon>
        <taxon>Chromatiales</taxon>
        <taxon>Ectothiorhodospiraceae</taxon>
        <taxon>Sediminicurvatus</taxon>
    </lineage>
</organism>
<dbReference type="CDD" id="cd00009">
    <property type="entry name" value="AAA"/>
    <property type="match status" value="1"/>
</dbReference>
<dbReference type="Pfam" id="PF02954">
    <property type="entry name" value="HTH_8"/>
    <property type="match status" value="1"/>
</dbReference>
<reference evidence="6 7" key="1">
    <citation type="submission" date="2018-05" db="EMBL/GenBank/DDBJ databases">
        <title>Spiribacter halobius sp. nov., a moderately halophilic bacterium isolated from marine solar saltern.</title>
        <authorList>
            <person name="Zheng W.-S."/>
            <person name="Lu D.-C."/>
            <person name="Du Z.-J."/>
        </authorList>
    </citation>
    <scope>NUCLEOTIDE SEQUENCE [LARGE SCALE GENOMIC DNA]</scope>
    <source>
        <strain evidence="6 7">E85</strain>
    </source>
</reference>
<dbReference type="PANTHER" id="PTHR32071:SF120">
    <property type="entry name" value="TRANSCRIPTIONAL REGULATOR-RELATED"/>
    <property type="match status" value="1"/>
</dbReference>
<comment type="caution">
    <text evidence="6">The sequence shown here is derived from an EMBL/GenBank/DDBJ whole genome shotgun (WGS) entry which is preliminary data.</text>
</comment>
<evidence type="ECO:0000256" key="1">
    <source>
        <dbReference type="ARBA" id="ARBA00022741"/>
    </source>
</evidence>
<dbReference type="Gene3D" id="1.10.10.60">
    <property type="entry name" value="Homeodomain-like"/>
    <property type="match status" value="1"/>
</dbReference>
<dbReference type="InterPro" id="IPR009057">
    <property type="entry name" value="Homeodomain-like_sf"/>
</dbReference>
<keyword evidence="4" id="KW-0804">Transcription</keyword>
<dbReference type="PROSITE" id="PS00688">
    <property type="entry name" value="SIGMA54_INTERACT_3"/>
    <property type="match status" value="1"/>
</dbReference>
<evidence type="ECO:0000313" key="6">
    <source>
        <dbReference type="EMBL" id="PWG64845.1"/>
    </source>
</evidence>
<dbReference type="EMBL" id="QFFI01000004">
    <property type="protein sequence ID" value="PWG64845.1"/>
    <property type="molecule type" value="Genomic_DNA"/>
</dbReference>
<dbReference type="PRINTS" id="PR01590">
    <property type="entry name" value="HTHFIS"/>
</dbReference>
<dbReference type="GO" id="GO:0043565">
    <property type="term" value="F:sequence-specific DNA binding"/>
    <property type="evidence" value="ECO:0007669"/>
    <property type="project" value="InterPro"/>
</dbReference>
<sequence>MRLAVLQGAGDTGLVAVDALRPEWDVQRCANLNELSAALHERTPQVVLFRADEALVPLESLEGLVAGSPLVQWIALVTPEELEDPRVRRLVAQTCTDYQTLPLDAVRLRHTVGHAAGMGRLRARVMEGVTSPSELGLVGASPVMLKLMRGLEKVAAVDAPVLVHGETGTGKELVARAIHARSSRRRGPFVAVNCGALPPTLIHSELFGHERGAFTGAASRRIGRIETARGGTVFLDEIGDLSAELQSHLLRFLEESTIERLGNGDPIRVDARVIAATHVDLEGAVAEGRFREDLYYRLNVLRLDTPPLRERGDDIELLARFFFQRYRSESAPGVRGFSREAIAAMQQHPWPGNVRELLNRVRRALVMSERRLIGAADLGLDRRARPRRQETLERARIAAEREAVLGSLRANRNNVTRAAQQLGVSRVTLYRLLDKHGLRSHGAAEAQ</sequence>
<evidence type="ECO:0000313" key="7">
    <source>
        <dbReference type="Proteomes" id="UP000245474"/>
    </source>
</evidence>
<gene>
    <name evidence="6" type="ORF">DEM34_03345</name>
</gene>
<evidence type="ECO:0000256" key="4">
    <source>
        <dbReference type="ARBA" id="ARBA00023163"/>
    </source>
</evidence>
<keyword evidence="1" id="KW-0547">Nucleotide-binding</keyword>
<dbReference type="AlphaFoldDB" id="A0A2U2N6M9"/>
<dbReference type="Proteomes" id="UP000245474">
    <property type="component" value="Unassembled WGS sequence"/>
</dbReference>
<dbReference type="GO" id="GO:0006355">
    <property type="term" value="P:regulation of DNA-templated transcription"/>
    <property type="evidence" value="ECO:0007669"/>
    <property type="project" value="InterPro"/>
</dbReference>
<dbReference type="InterPro" id="IPR045343">
    <property type="entry name" value="VpsR"/>
</dbReference>
<protein>
    <submittedName>
        <fullName evidence="6">Sigma-54-dependent Fis family transcriptional regulator</fullName>
    </submittedName>
</protein>
<dbReference type="SMART" id="SM00382">
    <property type="entry name" value="AAA"/>
    <property type="match status" value="1"/>
</dbReference>
<dbReference type="Gene3D" id="3.40.50.300">
    <property type="entry name" value="P-loop containing nucleotide triphosphate hydrolases"/>
    <property type="match status" value="1"/>
</dbReference>
<dbReference type="InterPro" id="IPR058031">
    <property type="entry name" value="AAA_lid_NorR"/>
</dbReference>
<evidence type="ECO:0000259" key="5">
    <source>
        <dbReference type="PROSITE" id="PS50045"/>
    </source>
</evidence>
<dbReference type="Pfam" id="PF25601">
    <property type="entry name" value="AAA_lid_14"/>
    <property type="match status" value="1"/>
</dbReference>
<name>A0A2U2N6M9_9GAMM</name>
<keyword evidence="2" id="KW-0067">ATP-binding</keyword>